<gene>
    <name evidence="3" type="ORF">B2J93_2082</name>
</gene>
<evidence type="ECO:0000313" key="4">
    <source>
        <dbReference type="Proteomes" id="UP000242519"/>
    </source>
</evidence>
<keyword evidence="4" id="KW-1185">Reference proteome</keyword>
<dbReference type="Pfam" id="PF13561">
    <property type="entry name" value="adh_short_C2"/>
    <property type="match status" value="1"/>
</dbReference>
<comment type="caution">
    <text evidence="3">The sequence shown here is derived from an EMBL/GenBank/DDBJ whole genome shotgun (WGS) entry which is preliminary data.</text>
</comment>
<evidence type="ECO:0000256" key="1">
    <source>
        <dbReference type="ARBA" id="ARBA00006484"/>
    </source>
</evidence>
<evidence type="ECO:0000313" key="3">
    <source>
        <dbReference type="EMBL" id="OWP04074.1"/>
    </source>
</evidence>
<dbReference type="EMBL" id="MZNU01000136">
    <property type="protein sequence ID" value="OWP04074.1"/>
    <property type="molecule type" value="Genomic_DNA"/>
</dbReference>
<dbReference type="STRING" id="503106.A0A218Z8P4"/>
<accession>A0A218Z8P4</accession>
<dbReference type="PRINTS" id="PR00081">
    <property type="entry name" value="GDHRDH"/>
</dbReference>
<comment type="similarity">
    <text evidence="1">Belongs to the short-chain dehydrogenases/reductases (SDR) family.</text>
</comment>
<proteinExistence type="inferred from homology"/>
<dbReference type="OrthoDB" id="3533204at2759"/>
<sequence>MQSEGRQVHGEETLDINTTGTFLYARATARQTDDRTGVRRRGNMMFVASYSGHRVNSPQPQIAYHVSEAALLMLEGCSAAEWARYGIRVNSIPPGQMETILNEGDGMAEGRAMWADAPPTGRMRSPSE</sequence>
<evidence type="ECO:0000256" key="2">
    <source>
        <dbReference type="ARBA" id="ARBA00023002"/>
    </source>
</evidence>
<dbReference type="InterPro" id="IPR036291">
    <property type="entry name" value="NAD(P)-bd_dom_sf"/>
</dbReference>
<dbReference type="AlphaFoldDB" id="A0A218Z8P4"/>
<name>A0A218Z8P4_9HELO</name>
<dbReference type="InParanoid" id="A0A218Z8P4"/>
<keyword evidence="2" id="KW-0560">Oxidoreductase</keyword>
<dbReference type="Gene3D" id="3.40.50.720">
    <property type="entry name" value="NAD(P)-binding Rossmann-like Domain"/>
    <property type="match status" value="1"/>
</dbReference>
<dbReference type="GO" id="GO:0016616">
    <property type="term" value="F:oxidoreductase activity, acting on the CH-OH group of donors, NAD or NADP as acceptor"/>
    <property type="evidence" value="ECO:0007669"/>
    <property type="project" value="UniProtKB-ARBA"/>
</dbReference>
<reference evidence="3 4" key="1">
    <citation type="submission" date="2017-04" db="EMBL/GenBank/DDBJ databases">
        <title>Draft genome sequence of Marssonina coronaria NL1: causal agent of apple blotch.</title>
        <authorList>
            <person name="Cheng Q."/>
        </authorList>
    </citation>
    <scope>NUCLEOTIDE SEQUENCE [LARGE SCALE GENOMIC DNA]</scope>
    <source>
        <strain evidence="3 4">NL1</strain>
    </source>
</reference>
<protein>
    <submittedName>
        <fullName evidence="3">Uncharacterized protein</fullName>
    </submittedName>
</protein>
<dbReference type="PANTHER" id="PTHR43008">
    <property type="entry name" value="BENZIL REDUCTASE"/>
    <property type="match status" value="1"/>
</dbReference>
<dbReference type="PANTHER" id="PTHR43008:SF4">
    <property type="entry name" value="CHAIN DEHYDROGENASE, PUTATIVE (AFU_ORTHOLOGUE AFUA_4G08710)-RELATED"/>
    <property type="match status" value="1"/>
</dbReference>
<dbReference type="SUPFAM" id="SSF51735">
    <property type="entry name" value="NAD(P)-binding Rossmann-fold domains"/>
    <property type="match status" value="1"/>
</dbReference>
<organism evidence="3 4">
    <name type="scientific">Diplocarpon coronariae</name>
    <dbReference type="NCBI Taxonomy" id="2795749"/>
    <lineage>
        <taxon>Eukaryota</taxon>
        <taxon>Fungi</taxon>
        <taxon>Dikarya</taxon>
        <taxon>Ascomycota</taxon>
        <taxon>Pezizomycotina</taxon>
        <taxon>Leotiomycetes</taxon>
        <taxon>Helotiales</taxon>
        <taxon>Drepanopezizaceae</taxon>
        <taxon>Diplocarpon</taxon>
    </lineage>
</organism>
<dbReference type="InterPro" id="IPR002347">
    <property type="entry name" value="SDR_fam"/>
</dbReference>
<dbReference type="GO" id="GO:0050664">
    <property type="term" value="F:oxidoreductase activity, acting on NAD(P)H, oxygen as acceptor"/>
    <property type="evidence" value="ECO:0007669"/>
    <property type="project" value="TreeGrafter"/>
</dbReference>
<dbReference type="Proteomes" id="UP000242519">
    <property type="component" value="Unassembled WGS sequence"/>
</dbReference>